<organism evidence="1 2">
    <name type="scientific">Triticum urartu</name>
    <name type="common">Red wild einkorn</name>
    <name type="synonym">Crithodium urartu</name>
    <dbReference type="NCBI Taxonomy" id="4572"/>
    <lineage>
        <taxon>Eukaryota</taxon>
        <taxon>Viridiplantae</taxon>
        <taxon>Streptophyta</taxon>
        <taxon>Embryophyta</taxon>
        <taxon>Tracheophyta</taxon>
        <taxon>Spermatophyta</taxon>
        <taxon>Magnoliopsida</taxon>
        <taxon>Liliopsida</taxon>
        <taxon>Poales</taxon>
        <taxon>Poaceae</taxon>
        <taxon>BOP clade</taxon>
        <taxon>Pooideae</taxon>
        <taxon>Triticodae</taxon>
        <taxon>Triticeae</taxon>
        <taxon>Triticinae</taxon>
        <taxon>Triticum</taxon>
    </lineage>
</organism>
<accession>A0A8R7V5K4</accession>
<evidence type="ECO:0000313" key="2">
    <source>
        <dbReference type="Proteomes" id="UP000015106"/>
    </source>
</evidence>
<name>A0A8R7V5K4_TRIUA</name>
<reference evidence="2" key="1">
    <citation type="journal article" date="2013" name="Nature">
        <title>Draft genome of the wheat A-genome progenitor Triticum urartu.</title>
        <authorList>
            <person name="Ling H.Q."/>
            <person name="Zhao S."/>
            <person name="Liu D."/>
            <person name="Wang J."/>
            <person name="Sun H."/>
            <person name="Zhang C."/>
            <person name="Fan H."/>
            <person name="Li D."/>
            <person name="Dong L."/>
            <person name="Tao Y."/>
            <person name="Gao C."/>
            <person name="Wu H."/>
            <person name="Li Y."/>
            <person name="Cui Y."/>
            <person name="Guo X."/>
            <person name="Zheng S."/>
            <person name="Wang B."/>
            <person name="Yu K."/>
            <person name="Liang Q."/>
            <person name="Yang W."/>
            <person name="Lou X."/>
            <person name="Chen J."/>
            <person name="Feng M."/>
            <person name="Jian J."/>
            <person name="Zhang X."/>
            <person name="Luo G."/>
            <person name="Jiang Y."/>
            <person name="Liu J."/>
            <person name="Wang Z."/>
            <person name="Sha Y."/>
            <person name="Zhang B."/>
            <person name="Wu H."/>
            <person name="Tang D."/>
            <person name="Shen Q."/>
            <person name="Xue P."/>
            <person name="Zou S."/>
            <person name="Wang X."/>
            <person name="Liu X."/>
            <person name="Wang F."/>
            <person name="Yang Y."/>
            <person name="An X."/>
            <person name="Dong Z."/>
            <person name="Zhang K."/>
            <person name="Zhang X."/>
            <person name="Luo M.C."/>
            <person name="Dvorak J."/>
            <person name="Tong Y."/>
            <person name="Wang J."/>
            <person name="Yang H."/>
            <person name="Li Z."/>
            <person name="Wang D."/>
            <person name="Zhang A."/>
            <person name="Wang J."/>
        </authorList>
    </citation>
    <scope>NUCLEOTIDE SEQUENCE</scope>
    <source>
        <strain evidence="2">cv. G1812</strain>
    </source>
</reference>
<dbReference type="Gramene" id="TuG1812G0700004739.01.T01">
    <property type="protein sequence ID" value="TuG1812G0700004739.01.T01.cds353073"/>
    <property type="gene ID" value="TuG1812G0700004739.01"/>
</dbReference>
<reference evidence="1" key="3">
    <citation type="submission" date="2022-06" db="UniProtKB">
        <authorList>
            <consortium name="EnsemblPlants"/>
        </authorList>
    </citation>
    <scope>IDENTIFICATION</scope>
</reference>
<dbReference type="Proteomes" id="UP000015106">
    <property type="component" value="Chromosome 7"/>
</dbReference>
<dbReference type="EnsemblPlants" id="TuG1812G0700004739.01.T01">
    <property type="protein sequence ID" value="TuG1812G0700004739.01.T01.cds353073"/>
    <property type="gene ID" value="TuG1812G0700004739.01"/>
</dbReference>
<sequence length="159" mass="16148">MGARLSLGLLVGLLGGFGGLLGRLGLLLRGLLGQQHRVDVGQHAAVRDGHAGQQPPELLVVPDGQQQVPGHDAILLVVLGGVPGELQQLRGEVLEDGGEVDGGARADALRVPAVLEVAADAADGELEPGLDRPRHRLLPGPAGLAPGRALLRLRSGSGG</sequence>
<evidence type="ECO:0000313" key="1">
    <source>
        <dbReference type="EnsemblPlants" id="TuG1812G0700004739.01.T01.cds353073"/>
    </source>
</evidence>
<proteinExistence type="predicted"/>
<keyword evidence="2" id="KW-1185">Reference proteome</keyword>
<protein>
    <submittedName>
        <fullName evidence="1">Uncharacterized protein</fullName>
    </submittedName>
</protein>
<dbReference type="AlphaFoldDB" id="A0A8R7V5K4"/>
<reference evidence="1" key="2">
    <citation type="submission" date="2018-03" db="EMBL/GenBank/DDBJ databases">
        <title>The Triticum urartu genome reveals the dynamic nature of wheat genome evolution.</title>
        <authorList>
            <person name="Ling H."/>
            <person name="Ma B."/>
            <person name="Shi X."/>
            <person name="Liu H."/>
            <person name="Dong L."/>
            <person name="Sun H."/>
            <person name="Cao Y."/>
            <person name="Gao Q."/>
            <person name="Zheng S."/>
            <person name="Li Y."/>
            <person name="Yu Y."/>
            <person name="Du H."/>
            <person name="Qi M."/>
            <person name="Li Y."/>
            <person name="Yu H."/>
            <person name="Cui Y."/>
            <person name="Wang N."/>
            <person name="Chen C."/>
            <person name="Wu H."/>
            <person name="Zhao Y."/>
            <person name="Zhang J."/>
            <person name="Li Y."/>
            <person name="Zhou W."/>
            <person name="Zhang B."/>
            <person name="Hu W."/>
            <person name="Eijk M."/>
            <person name="Tang J."/>
            <person name="Witsenboer H."/>
            <person name="Zhao S."/>
            <person name="Li Z."/>
            <person name="Zhang A."/>
            <person name="Wang D."/>
            <person name="Liang C."/>
        </authorList>
    </citation>
    <scope>NUCLEOTIDE SEQUENCE [LARGE SCALE GENOMIC DNA]</scope>
    <source>
        <strain evidence="1">cv. G1812</strain>
    </source>
</reference>